<feature type="domain" description="Metallo-beta-lactamase" evidence="1">
    <location>
        <begin position="34"/>
        <end position="232"/>
    </location>
</feature>
<dbReference type="EMBL" id="FOSQ01000005">
    <property type="protein sequence ID" value="SFK64513.1"/>
    <property type="molecule type" value="Genomic_DNA"/>
</dbReference>
<dbReference type="SUPFAM" id="SSF56281">
    <property type="entry name" value="Metallo-hydrolase/oxidoreductase"/>
    <property type="match status" value="1"/>
</dbReference>
<proteinExistence type="predicted"/>
<gene>
    <name evidence="2" type="ORF">SAMN02745775_10528</name>
</gene>
<reference evidence="2 3" key="1">
    <citation type="submission" date="2016-10" db="EMBL/GenBank/DDBJ databases">
        <authorList>
            <person name="de Groot N.N."/>
        </authorList>
    </citation>
    <scope>NUCLEOTIDE SEQUENCE [LARGE SCALE GENOMIC DNA]</scope>
    <source>
        <strain evidence="2 3">DSM 19981</strain>
    </source>
</reference>
<dbReference type="Proteomes" id="UP000199473">
    <property type="component" value="Unassembled WGS sequence"/>
</dbReference>
<dbReference type="SMART" id="SM00849">
    <property type="entry name" value="Lactamase_B"/>
    <property type="match status" value="1"/>
</dbReference>
<dbReference type="RefSeq" id="WP_092960572.1">
    <property type="nucleotide sequence ID" value="NZ_FOSQ01000005.1"/>
</dbReference>
<evidence type="ECO:0000313" key="3">
    <source>
        <dbReference type="Proteomes" id="UP000199473"/>
    </source>
</evidence>
<dbReference type="Gene3D" id="3.60.15.10">
    <property type="entry name" value="Ribonuclease Z/Hydroxyacylglutathione hydrolase-like"/>
    <property type="match status" value="1"/>
</dbReference>
<dbReference type="STRING" id="1123062.SAMN02745775_10528"/>
<dbReference type="AlphaFoldDB" id="A0A1I4B7L2"/>
<protein>
    <submittedName>
        <fullName evidence="2">Metallo-beta-lactamase superfamily protein</fullName>
    </submittedName>
</protein>
<dbReference type="OrthoDB" id="7253658at2"/>
<evidence type="ECO:0000313" key="2">
    <source>
        <dbReference type="EMBL" id="SFK64513.1"/>
    </source>
</evidence>
<dbReference type="PANTHER" id="PTHR43717">
    <property type="entry name" value="ANAEROBIC NITRIC OXIDE REDUCTASE FLAVORUBREDOXIN"/>
    <property type="match status" value="1"/>
</dbReference>
<accession>A0A1I4B7L2</accession>
<dbReference type="PANTHER" id="PTHR43717:SF1">
    <property type="entry name" value="ANAEROBIC NITRIC OXIDE REDUCTASE FLAVORUBREDOXIN"/>
    <property type="match status" value="1"/>
</dbReference>
<organism evidence="2 3">
    <name type="scientific">Falsiroseomonas stagni DSM 19981</name>
    <dbReference type="NCBI Taxonomy" id="1123062"/>
    <lineage>
        <taxon>Bacteria</taxon>
        <taxon>Pseudomonadati</taxon>
        <taxon>Pseudomonadota</taxon>
        <taxon>Alphaproteobacteria</taxon>
        <taxon>Acetobacterales</taxon>
        <taxon>Roseomonadaceae</taxon>
        <taxon>Falsiroseomonas</taxon>
    </lineage>
</organism>
<evidence type="ECO:0000259" key="1">
    <source>
        <dbReference type="SMART" id="SM00849"/>
    </source>
</evidence>
<keyword evidence="3" id="KW-1185">Reference proteome</keyword>
<dbReference type="InterPro" id="IPR001279">
    <property type="entry name" value="Metallo-B-lactamas"/>
</dbReference>
<dbReference type="InterPro" id="IPR036866">
    <property type="entry name" value="RibonucZ/Hydroxyglut_hydro"/>
</dbReference>
<name>A0A1I4B7L2_9PROT</name>
<sequence length="276" mass="30712">MNRPNPLPREITPGVFWLGDCLEQRAKGKIYHTYNAAFLICGTEASMLVETGHPKDFPLIDRQMQEILATRASLKYLFVTHQETPHAGGLGRVLSRYPEALLCGDVSDYHLAFPQYEHRLLAMKEGDRIPLGGRDFVAVEPVIRDLRTTWWGFDSGSRVLFPGDGFAYSHYHEDGHCGLCAEEASSLDLPDVSAVFADRALFWTKFTDMNHYVDRLRLLLERLDVKVIAPSHGLPILDPEATVPKLIEGLLYGGSVPESGTETGLAPPPDLMVPAQ</sequence>
<dbReference type="Pfam" id="PF00753">
    <property type="entry name" value="Lactamase_B"/>
    <property type="match status" value="1"/>
</dbReference>